<dbReference type="EMBL" id="KZ502947">
    <property type="protein sequence ID" value="PKU70136.1"/>
    <property type="molecule type" value="Genomic_DNA"/>
</dbReference>
<protein>
    <submittedName>
        <fullName evidence="1">Uncharacterized protein</fullName>
    </submittedName>
</protein>
<name>A0A2I0W397_9ASPA</name>
<organism evidence="1 2">
    <name type="scientific">Dendrobium catenatum</name>
    <dbReference type="NCBI Taxonomy" id="906689"/>
    <lineage>
        <taxon>Eukaryota</taxon>
        <taxon>Viridiplantae</taxon>
        <taxon>Streptophyta</taxon>
        <taxon>Embryophyta</taxon>
        <taxon>Tracheophyta</taxon>
        <taxon>Spermatophyta</taxon>
        <taxon>Magnoliopsida</taxon>
        <taxon>Liliopsida</taxon>
        <taxon>Asparagales</taxon>
        <taxon>Orchidaceae</taxon>
        <taxon>Epidendroideae</taxon>
        <taxon>Malaxideae</taxon>
        <taxon>Dendrobiinae</taxon>
        <taxon>Dendrobium</taxon>
    </lineage>
</organism>
<sequence length="88" mass="9940">MQVVHDSLHVQGCKHLNPEAAITRHRIHNIHISGQKASTNIPRIPPHMHHNLYAHRCTKGVNTITIYMGPDDRVMGIHVTSRDAAWAK</sequence>
<evidence type="ECO:0000313" key="1">
    <source>
        <dbReference type="EMBL" id="PKU70136.1"/>
    </source>
</evidence>
<reference evidence="1 2" key="1">
    <citation type="journal article" date="2016" name="Sci. Rep.">
        <title>The Dendrobium catenatum Lindl. genome sequence provides insights into polysaccharide synthase, floral development and adaptive evolution.</title>
        <authorList>
            <person name="Zhang G.Q."/>
            <person name="Xu Q."/>
            <person name="Bian C."/>
            <person name="Tsai W.C."/>
            <person name="Yeh C.M."/>
            <person name="Liu K.W."/>
            <person name="Yoshida K."/>
            <person name="Zhang L.S."/>
            <person name="Chang S.B."/>
            <person name="Chen F."/>
            <person name="Shi Y."/>
            <person name="Su Y.Y."/>
            <person name="Zhang Y.Q."/>
            <person name="Chen L.J."/>
            <person name="Yin Y."/>
            <person name="Lin M."/>
            <person name="Huang H."/>
            <person name="Deng H."/>
            <person name="Wang Z.W."/>
            <person name="Zhu S.L."/>
            <person name="Zhao X."/>
            <person name="Deng C."/>
            <person name="Niu S.C."/>
            <person name="Huang J."/>
            <person name="Wang M."/>
            <person name="Liu G.H."/>
            <person name="Yang H.J."/>
            <person name="Xiao X.J."/>
            <person name="Hsiao Y.Y."/>
            <person name="Wu W.L."/>
            <person name="Chen Y.Y."/>
            <person name="Mitsuda N."/>
            <person name="Ohme-Takagi M."/>
            <person name="Luo Y.B."/>
            <person name="Van de Peer Y."/>
            <person name="Liu Z.J."/>
        </authorList>
    </citation>
    <scope>NUCLEOTIDE SEQUENCE [LARGE SCALE GENOMIC DNA]</scope>
    <source>
        <tissue evidence="1">The whole plant</tissue>
    </source>
</reference>
<keyword evidence="2" id="KW-1185">Reference proteome</keyword>
<dbReference type="AlphaFoldDB" id="A0A2I0W397"/>
<evidence type="ECO:0000313" key="2">
    <source>
        <dbReference type="Proteomes" id="UP000233837"/>
    </source>
</evidence>
<accession>A0A2I0W397</accession>
<reference evidence="1 2" key="2">
    <citation type="journal article" date="2017" name="Nature">
        <title>The Apostasia genome and the evolution of orchids.</title>
        <authorList>
            <person name="Zhang G.Q."/>
            <person name="Liu K.W."/>
            <person name="Li Z."/>
            <person name="Lohaus R."/>
            <person name="Hsiao Y.Y."/>
            <person name="Niu S.C."/>
            <person name="Wang J.Y."/>
            <person name="Lin Y.C."/>
            <person name="Xu Q."/>
            <person name="Chen L.J."/>
            <person name="Yoshida K."/>
            <person name="Fujiwara S."/>
            <person name="Wang Z.W."/>
            <person name="Zhang Y.Q."/>
            <person name="Mitsuda N."/>
            <person name="Wang M."/>
            <person name="Liu G.H."/>
            <person name="Pecoraro L."/>
            <person name="Huang H.X."/>
            <person name="Xiao X.J."/>
            <person name="Lin M."/>
            <person name="Wu X.Y."/>
            <person name="Wu W.L."/>
            <person name="Chen Y.Y."/>
            <person name="Chang S.B."/>
            <person name="Sakamoto S."/>
            <person name="Ohme-Takagi M."/>
            <person name="Yagi M."/>
            <person name="Zeng S.J."/>
            <person name="Shen C.Y."/>
            <person name="Yeh C.M."/>
            <person name="Luo Y.B."/>
            <person name="Tsai W.C."/>
            <person name="Van de Peer Y."/>
            <person name="Liu Z.J."/>
        </authorList>
    </citation>
    <scope>NUCLEOTIDE SEQUENCE [LARGE SCALE GENOMIC DNA]</scope>
    <source>
        <tissue evidence="1">The whole plant</tissue>
    </source>
</reference>
<gene>
    <name evidence="1" type="ORF">MA16_Dca020626</name>
</gene>
<dbReference type="Proteomes" id="UP000233837">
    <property type="component" value="Unassembled WGS sequence"/>
</dbReference>
<proteinExistence type="predicted"/>